<dbReference type="Pfam" id="PF03417">
    <property type="entry name" value="AAT"/>
    <property type="match status" value="1"/>
</dbReference>
<feature type="compositionally biased region" description="Basic and acidic residues" evidence="1">
    <location>
        <begin position="121"/>
        <end position="135"/>
    </location>
</feature>
<evidence type="ECO:0000313" key="3">
    <source>
        <dbReference type="EMBL" id="MFD1325173.1"/>
    </source>
</evidence>
<gene>
    <name evidence="3" type="ORF">ACFQ4H_29210</name>
</gene>
<accession>A0ABW3YKZ2</accession>
<evidence type="ECO:0000313" key="4">
    <source>
        <dbReference type="Proteomes" id="UP001597260"/>
    </source>
</evidence>
<evidence type="ECO:0000259" key="2">
    <source>
        <dbReference type="Pfam" id="PF03417"/>
    </source>
</evidence>
<dbReference type="RefSeq" id="WP_377577042.1">
    <property type="nucleotide sequence ID" value="NZ_JBHTMP010000069.1"/>
</dbReference>
<keyword evidence="4" id="KW-1185">Reference proteome</keyword>
<dbReference type="InterPro" id="IPR047794">
    <property type="entry name" value="C45_proenzyme-like"/>
</dbReference>
<keyword evidence="3" id="KW-0808">Transferase</keyword>
<dbReference type="Gene3D" id="3.60.60.10">
    <property type="entry name" value="Penicillin V Acylase, Chain A"/>
    <property type="match status" value="1"/>
</dbReference>
<dbReference type="NCBIfam" id="NF040521">
    <property type="entry name" value="C45_proenzyme"/>
    <property type="match status" value="1"/>
</dbReference>
<keyword evidence="3" id="KW-0012">Acyltransferase</keyword>
<sequence length="411" mass="43974">MISVTEKTADDLPVPLIQVRGEPGECGTRYGVAARELIAANLTLYLRRFRDQAGLGESEVHSCGEAFRRSTRSRLPRIAQMLDGVAAGADVPVAEIYALNGRTELLYGTRRTESAYGTQRPEGDVGRPDGDAGPRALDVGRADGGDGACTSIGVLGTHTANGHLLLGQNWDWHPDQRQAMVLLATRDETGHTVLTLTEAGMLAKTGLNSAQVGVCVNMLGCDRDGLPGDGSESGVPYHVLLRAALEADTLTGALRSVCRAPRNSSINLLIGQAAEAGGELIDLELVPGDVGWLNPVDGLITHANHLETPLPVHDTMKDWGGSTFFRSARVRRLLAAPAAQRTITEDDLATALRDHASFPHSICRHVDERDAPLDRSETVYSVLLDVAAGRFGLAVGPTCRHDYDWLTLDVT</sequence>
<dbReference type="EMBL" id="JBHTMP010000069">
    <property type="protein sequence ID" value="MFD1325173.1"/>
    <property type="molecule type" value="Genomic_DNA"/>
</dbReference>
<dbReference type="PANTHER" id="PTHR34180:SF1">
    <property type="entry name" value="BETA-ALANYL-DOPAMINE_CARCININE HYDROLASE"/>
    <property type="match status" value="1"/>
</dbReference>
<dbReference type="PANTHER" id="PTHR34180">
    <property type="entry name" value="PEPTIDASE C45"/>
    <property type="match status" value="1"/>
</dbReference>
<name>A0ABW3YKZ2_9ACTN</name>
<protein>
    <submittedName>
        <fullName evidence="3">C45 family autoproteolytic acyltransferase/hydrolase</fullName>
    </submittedName>
</protein>
<dbReference type="InterPro" id="IPR047801">
    <property type="entry name" value="Peptidase_C45"/>
</dbReference>
<reference evidence="4" key="1">
    <citation type="journal article" date="2019" name="Int. J. Syst. Evol. Microbiol.">
        <title>The Global Catalogue of Microorganisms (GCM) 10K type strain sequencing project: providing services to taxonomists for standard genome sequencing and annotation.</title>
        <authorList>
            <consortium name="The Broad Institute Genomics Platform"/>
            <consortium name="The Broad Institute Genome Sequencing Center for Infectious Disease"/>
            <person name="Wu L."/>
            <person name="Ma J."/>
        </authorList>
    </citation>
    <scope>NUCLEOTIDE SEQUENCE [LARGE SCALE GENOMIC DNA]</scope>
    <source>
        <strain evidence="4">JCM 31037</strain>
    </source>
</reference>
<feature type="region of interest" description="Disordered" evidence="1">
    <location>
        <begin position="111"/>
        <end position="135"/>
    </location>
</feature>
<dbReference type="Proteomes" id="UP001597260">
    <property type="component" value="Unassembled WGS sequence"/>
</dbReference>
<feature type="domain" description="Peptidase C45 hydrolase" evidence="2">
    <location>
        <begin position="160"/>
        <end position="395"/>
    </location>
</feature>
<comment type="caution">
    <text evidence="3">The sequence shown here is derived from an EMBL/GenBank/DDBJ whole genome shotgun (WGS) entry which is preliminary data.</text>
</comment>
<evidence type="ECO:0000256" key="1">
    <source>
        <dbReference type="SAM" id="MobiDB-lite"/>
    </source>
</evidence>
<organism evidence="3 4">
    <name type="scientific">Micromonospora sonneratiae</name>
    <dbReference type="NCBI Taxonomy" id="1184706"/>
    <lineage>
        <taxon>Bacteria</taxon>
        <taxon>Bacillati</taxon>
        <taxon>Actinomycetota</taxon>
        <taxon>Actinomycetes</taxon>
        <taxon>Micromonosporales</taxon>
        <taxon>Micromonosporaceae</taxon>
        <taxon>Micromonospora</taxon>
    </lineage>
</organism>
<dbReference type="InterPro" id="IPR005079">
    <property type="entry name" value="Peptidase_C45_hydrolase"/>
</dbReference>
<dbReference type="Gene3D" id="1.10.10.2120">
    <property type="match status" value="1"/>
</dbReference>
<proteinExistence type="predicted"/>
<dbReference type="GO" id="GO:0016746">
    <property type="term" value="F:acyltransferase activity"/>
    <property type="evidence" value="ECO:0007669"/>
    <property type="project" value="UniProtKB-KW"/>
</dbReference>